<dbReference type="Pfam" id="PF12783">
    <property type="entry name" value="Sec7-like_HUS"/>
    <property type="match status" value="1"/>
</dbReference>
<feature type="coiled-coil region" evidence="6">
    <location>
        <begin position="96"/>
        <end position="123"/>
    </location>
</feature>
<keyword evidence="3" id="KW-0653">Protein transport</keyword>
<dbReference type="OrthoDB" id="18431at2759"/>
<feature type="region of interest" description="Disordered" evidence="7">
    <location>
        <begin position="1"/>
        <end position="46"/>
    </location>
</feature>
<evidence type="ECO:0000256" key="3">
    <source>
        <dbReference type="ARBA" id="ARBA00022927"/>
    </source>
</evidence>
<keyword evidence="4" id="KW-0472">Membrane</keyword>
<dbReference type="InterPro" id="IPR015403">
    <property type="entry name" value="Mon2/Sec7/BIG1-like_HDS"/>
</dbReference>
<protein>
    <submittedName>
        <fullName evidence="9">LAFE_0H07074g1_1</fullName>
    </submittedName>
</protein>
<dbReference type="Pfam" id="PF16213">
    <property type="entry name" value="DCB"/>
    <property type="match status" value="1"/>
</dbReference>
<feature type="compositionally biased region" description="Polar residues" evidence="7">
    <location>
        <begin position="1560"/>
        <end position="1569"/>
    </location>
</feature>
<comment type="subcellular location">
    <subcellularLocation>
        <location evidence="5">Cytoplasmic vesicle</location>
        <location evidence="5">COPI-coated vesicle membrane</location>
    </subcellularLocation>
</comment>
<accession>A0A1G4MK06</accession>
<dbReference type="InterPro" id="IPR035999">
    <property type="entry name" value="Sec7_dom_sf"/>
</dbReference>
<dbReference type="SMART" id="SM00222">
    <property type="entry name" value="Sec7"/>
    <property type="match status" value="1"/>
</dbReference>
<keyword evidence="1" id="KW-0813">Transport</keyword>
<evidence type="ECO:0000313" key="10">
    <source>
        <dbReference type="Proteomes" id="UP000190831"/>
    </source>
</evidence>
<dbReference type="Pfam" id="PF09324">
    <property type="entry name" value="Sec7-like_HDS"/>
    <property type="match status" value="1"/>
</dbReference>
<dbReference type="InterPro" id="IPR023394">
    <property type="entry name" value="Sec7_C_sf"/>
</dbReference>
<feature type="compositionally biased region" description="Low complexity" evidence="7">
    <location>
        <begin position="620"/>
        <end position="629"/>
    </location>
</feature>
<evidence type="ECO:0000256" key="2">
    <source>
        <dbReference type="ARBA" id="ARBA00022490"/>
    </source>
</evidence>
<dbReference type="PANTHER" id="PTHR10663">
    <property type="entry name" value="GUANYL-NUCLEOTIDE EXCHANGE FACTOR"/>
    <property type="match status" value="1"/>
</dbReference>
<evidence type="ECO:0000256" key="6">
    <source>
        <dbReference type="SAM" id="Coils"/>
    </source>
</evidence>
<dbReference type="EMBL" id="LT598491">
    <property type="protein sequence ID" value="SCW04145.1"/>
    <property type="molecule type" value="Genomic_DNA"/>
</dbReference>
<organism evidence="9 10">
    <name type="scientific">Lachancea fermentati</name>
    <name type="common">Zygosaccharomyces fermentati</name>
    <dbReference type="NCBI Taxonomy" id="4955"/>
    <lineage>
        <taxon>Eukaryota</taxon>
        <taxon>Fungi</taxon>
        <taxon>Dikarya</taxon>
        <taxon>Ascomycota</taxon>
        <taxon>Saccharomycotina</taxon>
        <taxon>Saccharomycetes</taxon>
        <taxon>Saccharomycetales</taxon>
        <taxon>Saccharomycetaceae</taxon>
        <taxon>Lachancea</taxon>
    </lineage>
</organism>
<dbReference type="Gene3D" id="1.10.1000.11">
    <property type="entry name" value="Arf Nucleotide-binding Site Opener,domain 2"/>
    <property type="match status" value="1"/>
</dbReference>
<dbReference type="Pfam" id="PF20252">
    <property type="entry name" value="BIG2_C"/>
    <property type="match status" value="1"/>
</dbReference>
<dbReference type="Pfam" id="PF01369">
    <property type="entry name" value="Sec7"/>
    <property type="match status" value="1"/>
</dbReference>
<dbReference type="Proteomes" id="UP000190831">
    <property type="component" value="Chromosome H"/>
</dbReference>
<evidence type="ECO:0000256" key="5">
    <source>
        <dbReference type="ARBA" id="ARBA00060451"/>
    </source>
</evidence>
<feature type="compositionally biased region" description="Polar residues" evidence="7">
    <location>
        <begin position="1"/>
        <end position="17"/>
    </location>
</feature>
<dbReference type="GO" id="GO:0015031">
    <property type="term" value="P:protein transport"/>
    <property type="evidence" value="ECO:0007669"/>
    <property type="project" value="UniProtKB-KW"/>
</dbReference>
<dbReference type="Gene3D" id="1.10.220.20">
    <property type="match status" value="1"/>
</dbReference>
<sequence>MTQTTADEAQQDSQNVSLEVDNASVASVSGQQGISPAANPHQEEPVEKPVQDHNIVLPEIQHSRDVSVVSVGQTNLKSTVSLVKSTFESILREKDLKKHTNTQKVLERSVKKLQESMDTTNNDPKFLDSILVFEALRCSCRTRSTPIVIKALDCLAKLFSFQALDDSITVNPPDSMASNDQQNGAAAGITPPPKQRLIDAAIDTITDCFEGEGTDERIELQVLRALASCILNEESGTMCHGGSLLKAIRQIYNIFIFSLSSSNQGIAQATLTQIVNSVFDKVSIGLVSLNSRSLSKANLRASISDGTDVSTATSEIKPLTLQNLDNLNDEEERIVDEQQQEEISDEHALIVKDAFLVFRAMAKISAKPLENDLDMRSHAVRSKLLSLHIIHSIIKDHIDIFLSHDILLPGKEHTSLVDAVRQYLCLSLSRNAASPISPVFEITLEIMWLLISNLRSEFKREVPVFLTEIYFPISDLKTSTPHQKRYFLSVIQRVCNDPRTLIEFYLNYDCDSRMPNVVEIIVNYLTKMALTRVEITPSQRAYYDEQRTKPLATYNLSQLPLLSISNLSSSSAVDNTTLPFPVEFALKMTSLNCMVAVLRSLSSWAHKALNPAAPLTSRTRSASATTLAAGHGRMPSSTRSSFVEMSDAVNGQVNGDQDSRAQSESTDELDDPAQFENLKLRKTALMDCIKLFNFKPKKGIKKLIEGKFITDDSPKSIARWLLDTDGLDLAAVGDFLGEGDESHIAIMHAFVDEFDFSHLSLVDALRVFLQKFRLPGEGQKIDRFMLKFAERFVDQNPGLFAKADTAYVLSYSIIMLNTDLHSSHIKNKMTLQEFIENNAGIDNGNDLPKEYMVKLFDEIADNEIKLQSEQHQAMLSGDINPTQQQQSAFNFFNSRDLNREAYMQVSKEISSKTELVFKNLTKSKGKDNEVFYAASHIEHVKSIFDTLWMSFLAALTPPFKEYDDIETSSMCLEGIKISIKISSTFGIDYARRSFIGALVQFANLQNVQEIKVKNVNAIIVLLEVALTEGDFLRESWTDVLVTVSQVERLQLISKGIDGQTLPDVSQARLANHRSSFDSTRSASMGFFERWTKRSTPMELAQEKHHNQILSPEISKFISSSQLVVLIDRIFTNSSNLTGNAIVDFIKSLTEVSFEEIESSQNAASPRMFSLQKMVDVCYYNMDRIRLEWSPIWAIMGEAFNKIGTNSNLAVVFFAIDSLRQLSMRFLDIEELSGFEFQHDFLKPFAYIIENTSDTEVQEMCLECARNFILTKSSKIKSGWKPILESLQFAAKSPVETIVLKTYQLATNDIVKNHFESVFAQDNSFLDLVAVFKEITKNKKFQKLSLHSLEVLKKITQKVADICFMDKNEALLHGKDLFHDVWFPVLFCFNDTIMTAEDLEVRSRALNYMFDALVEYGGEFDDKFWTQICTKLLFPIFGVLSKHWEVNQFNSHDDLSVWLSTTLIQALRNMIALFTHYFDCLNKMLDGFLGLLVSCICQENDTIARIGRSCLQHLILQNMSKFQEIHWIQITDAFGKLFELTTATELFEYDPLHQGRRTSETMDSSANSQSVDEEVERAHKEEGGEDVGNASTEADKPVKRLVKTKSSEDLRVRISVKNAIVVKCVLQLLMIESLSELFENEDFSNYIPYKQAISLTNLLEKSYEFARDFNEDFGLRSRLVDARVVDKIPNLLKQETSASAVLINVMFKLFLNSDFDSDADKKQLLDRLISICVRIVQRYVSLDDRTMERNITSWRPVVVAILQGYYEFDDDDFKNHCPLMYDLVMQILDKSVPADLRYAIKVYLVRVGELYL</sequence>
<dbReference type="CDD" id="cd00171">
    <property type="entry name" value="Sec7"/>
    <property type="match status" value="1"/>
</dbReference>
<keyword evidence="2" id="KW-0963">Cytoplasm</keyword>
<feature type="compositionally biased region" description="Polar residues" evidence="7">
    <location>
        <begin position="24"/>
        <end position="34"/>
    </location>
</feature>
<dbReference type="SUPFAM" id="SSF48371">
    <property type="entry name" value="ARM repeat"/>
    <property type="match status" value="1"/>
</dbReference>
<feature type="region of interest" description="Disordered" evidence="7">
    <location>
        <begin position="1555"/>
        <end position="1594"/>
    </location>
</feature>
<feature type="compositionally biased region" description="Polar residues" evidence="7">
    <location>
        <begin position="635"/>
        <end position="664"/>
    </location>
</feature>
<dbReference type="InterPro" id="IPR032691">
    <property type="entry name" value="Mon2/Sec7/BIG1-like_HUS"/>
</dbReference>
<evidence type="ECO:0000256" key="1">
    <source>
        <dbReference type="ARBA" id="ARBA00022448"/>
    </source>
</evidence>
<dbReference type="FunFam" id="1.10.220.20:FF:000002">
    <property type="entry name" value="Brefeldin A-inhibited guanine nucleotide-exchange protein 1"/>
    <property type="match status" value="1"/>
</dbReference>
<dbReference type="OMA" id="EVMCAYI"/>
<dbReference type="InterPro" id="IPR016024">
    <property type="entry name" value="ARM-type_fold"/>
</dbReference>
<name>A0A1G4MK06_LACFM</name>
<keyword evidence="6" id="KW-0175">Coiled coil</keyword>
<proteinExistence type="predicted"/>
<keyword evidence="10" id="KW-1185">Reference proteome</keyword>
<gene>
    <name evidence="9" type="ORF">LAFE_0H07074G</name>
</gene>
<reference evidence="9 10" key="1">
    <citation type="submission" date="2016-03" db="EMBL/GenBank/DDBJ databases">
        <authorList>
            <person name="Devillers H."/>
        </authorList>
    </citation>
    <scope>NUCLEOTIDE SEQUENCE [LARGE SCALE GENOMIC DNA]</scope>
    <source>
        <strain evidence="9">CBS 6772</strain>
    </source>
</reference>
<dbReference type="PROSITE" id="PS50190">
    <property type="entry name" value="SEC7"/>
    <property type="match status" value="1"/>
</dbReference>
<dbReference type="InterPro" id="IPR000904">
    <property type="entry name" value="Sec7_dom"/>
</dbReference>
<evidence type="ECO:0000256" key="4">
    <source>
        <dbReference type="ARBA" id="ARBA00023136"/>
    </source>
</evidence>
<dbReference type="GO" id="GO:0030663">
    <property type="term" value="C:COPI-coated vesicle membrane"/>
    <property type="evidence" value="ECO:0007669"/>
    <property type="project" value="UniProtKB-SubCell"/>
</dbReference>
<dbReference type="SUPFAM" id="SSF48425">
    <property type="entry name" value="Sec7 domain"/>
    <property type="match status" value="1"/>
</dbReference>
<dbReference type="InterPro" id="IPR046455">
    <property type="entry name" value="Sec7/BIG1-like_C"/>
</dbReference>
<dbReference type="PANTHER" id="PTHR10663:SF375">
    <property type="entry name" value="LD29171P"/>
    <property type="match status" value="1"/>
</dbReference>
<dbReference type="GO" id="GO:0032012">
    <property type="term" value="P:regulation of ARF protein signal transduction"/>
    <property type="evidence" value="ECO:0007669"/>
    <property type="project" value="InterPro"/>
</dbReference>
<dbReference type="GO" id="GO:0005085">
    <property type="term" value="F:guanyl-nucleotide exchange factor activity"/>
    <property type="evidence" value="ECO:0007669"/>
    <property type="project" value="InterPro"/>
</dbReference>
<dbReference type="FunFam" id="1.10.1000.11:FF:000003">
    <property type="entry name" value="Brefeldin A-inhibited guanine nucleotide-exchange protein 1"/>
    <property type="match status" value="1"/>
</dbReference>
<dbReference type="STRING" id="4955.A0A1G4MK06"/>
<dbReference type="InterPro" id="IPR032629">
    <property type="entry name" value="DCB_dom"/>
</dbReference>
<evidence type="ECO:0000313" key="9">
    <source>
        <dbReference type="EMBL" id="SCW04145.1"/>
    </source>
</evidence>
<evidence type="ECO:0000256" key="7">
    <source>
        <dbReference type="SAM" id="MobiDB-lite"/>
    </source>
</evidence>
<feature type="domain" description="SEC7" evidence="8">
    <location>
        <begin position="674"/>
        <end position="862"/>
    </location>
</feature>
<evidence type="ECO:0000259" key="8">
    <source>
        <dbReference type="PROSITE" id="PS50190"/>
    </source>
</evidence>
<feature type="region of interest" description="Disordered" evidence="7">
    <location>
        <begin position="620"/>
        <end position="673"/>
    </location>
</feature>